<protein>
    <submittedName>
        <fullName evidence="3">DUF2892 domain-containing protein</fullName>
    </submittedName>
</protein>
<reference evidence="4" key="1">
    <citation type="submission" date="2019-03" db="EMBL/GenBank/DDBJ databases">
        <title>Flavobacterium sp.</title>
        <authorList>
            <person name="Kim H."/>
        </authorList>
    </citation>
    <scope>NUCLEOTIDE SEQUENCE [LARGE SCALE GENOMIC DNA]</scope>
    <source>
        <strain evidence="4">GS13</strain>
    </source>
</reference>
<keyword evidence="1" id="KW-0472">Membrane</keyword>
<proteinExistence type="predicted"/>
<dbReference type="AlphaFoldDB" id="A0A4P6YBA9"/>
<sequence>MKKNMGTTDKIIRILIALVIGILYYTGTISGTTALILGIFAVIFAITSLVSFCPLYLPWGISTCKKK</sequence>
<accession>A0A4P6YBA9</accession>
<evidence type="ECO:0000259" key="2">
    <source>
        <dbReference type="Pfam" id="PF11127"/>
    </source>
</evidence>
<dbReference type="InterPro" id="IPR021309">
    <property type="entry name" value="YgaP-like_TM"/>
</dbReference>
<keyword evidence="4" id="KW-1185">Reference proteome</keyword>
<dbReference type="RefSeq" id="WP_133275121.1">
    <property type="nucleotide sequence ID" value="NZ_CP037933.1"/>
</dbReference>
<dbReference type="Pfam" id="PF11127">
    <property type="entry name" value="YgaP-like_TM"/>
    <property type="match status" value="1"/>
</dbReference>
<feature type="transmembrane region" description="Helical" evidence="1">
    <location>
        <begin position="12"/>
        <end position="29"/>
    </location>
</feature>
<evidence type="ECO:0000313" key="4">
    <source>
        <dbReference type="Proteomes" id="UP000291124"/>
    </source>
</evidence>
<evidence type="ECO:0000256" key="1">
    <source>
        <dbReference type="SAM" id="Phobius"/>
    </source>
</evidence>
<feature type="domain" description="Inner membrane protein YgaP-like transmembrane" evidence="2">
    <location>
        <begin position="1"/>
        <end position="67"/>
    </location>
</feature>
<keyword evidence="1" id="KW-1133">Transmembrane helix</keyword>
<dbReference type="Proteomes" id="UP000291124">
    <property type="component" value="Chromosome"/>
</dbReference>
<dbReference type="KEGG" id="fnk:E1750_01835"/>
<feature type="transmembrane region" description="Helical" evidence="1">
    <location>
        <begin position="35"/>
        <end position="57"/>
    </location>
</feature>
<dbReference type="OrthoDB" id="9804804at2"/>
<organism evidence="3 4">
    <name type="scientific">Flavobacterium nackdongense</name>
    <dbReference type="NCBI Taxonomy" id="2547394"/>
    <lineage>
        <taxon>Bacteria</taxon>
        <taxon>Pseudomonadati</taxon>
        <taxon>Bacteroidota</taxon>
        <taxon>Flavobacteriia</taxon>
        <taxon>Flavobacteriales</taxon>
        <taxon>Flavobacteriaceae</taxon>
        <taxon>Flavobacterium</taxon>
    </lineage>
</organism>
<gene>
    <name evidence="3" type="ORF">E1750_01835</name>
</gene>
<name>A0A4P6YBA9_9FLAO</name>
<evidence type="ECO:0000313" key="3">
    <source>
        <dbReference type="EMBL" id="QBN17590.1"/>
    </source>
</evidence>
<dbReference type="EMBL" id="CP037933">
    <property type="protein sequence ID" value="QBN17590.1"/>
    <property type="molecule type" value="Genomic_DNA"/>
</dbReference>
<keyword evidence="1" id="KW-0812">Transmembrane</keyword>